<sequence>MPGTSGIFHDRYWGAILFNVFISDLDDGTQCTLNKFADTPNGRAAIQRNIDKLSKWTDRNLIKFSKGKYKVLHLGKNNPMRQDRLWVDWLESNFTKKDLGFLVDNKFV</sequence>
<dbReference type="EMBL" id="BAAFJT010000002">
    <property type="protein sequence ID" value="GAB0184903.1"/>
    <property type="molecule type" value="Genomic_DNA"/>
</dbReference>
<protein>
    <recommendedName>
        <fullName evidence="3">Rna-directed dna polymerase from mobile element jockey-like</fullName>
    </recommendedName>
</protein>
<evidence type="ECO:0000313" key="1">
    <source>
        <dbReference type="EMBL" id="GAB0184903.1"/>
    </source>
</evidence>
<name>A0ABC9WHH0_GRUJA</name>
<dbReference type="PANTHER" id="PTHR33332">
    <property type="entry name" value="REVERSE TRANSCRIPTASE DOMAIN-CONTAINING PROTEIN"/>
    <property type="match status" value="1"/>
</dbReference>
<dbReference type="Proteomes" id="UP001623348">
    <property type="component" value="Unassembled WGS sequence"/>
</dbReference>
<reference evidence="1 2" key="1">
    <citation type="submission" date="2024-06" db="EMBL/GenBank/DDBJ databases">
        <title>The draft genome of Grus japonensis, version 3.</title>
        <authorList>
            <person name="Nabeshima K."/>
            <person name="Suzuki S."/>
            <person name="Onuma M."/>
        </authorList>
    </citation>
    <scope>NUCLEOTIDE SEQUENCE [LARGE SCALE GENOMIC DNA]</scope>
    <source>
        <strain evidence="1 2">451A</strain>
    </source>
</reference>
<gene>
    <name evidence="1" type="ORF">GRJ2_000955600</name>
</gene>
<accession>A0ABC9WHH0</accession>
<proteinExistence type="predicted"/>
<evidence type="ECO:0008006" key="3">
    <source>
        <dbReference type="Google" id="ProtNLM"/>
    </source>
</evidence>
<keyword evidence="2" id="KW-1185">Reference proteome</keyword>
<organism evidence="1 2">
    <name type="scientific">Grus japonensis</name>
    <name type="common">Japanese crane</name>
    <name type="synonym">Red-crowned crane</name>
    <dbReference type="NCBI Taxonomy" id="30415"/>
    <lineage>
        <taxon>Eukaryota</taxon>
        <taxon>Metazoa</taxon>
        <taxon>Chordata</taxon>
        <taxon>Craniata</taxon>
        <taxon>Vertebrata</taxon>
        <taxon>Euteleostomi</taxon>
        <taxon>Archelosauria</taxon>
        <taxon>Archosauria</taxon>
        <taxon>Dinosauria</taxon>
        <taxon>Saurischia</taxon>
        <taxon>Theropoda</taxon>
        <taxon>Coelurosauria</taxon>
        <taxon>Aves</taxon>
        <taxon>Neognathae</taxon>
        <taxon>Neoaves</taxon>
        <taxon>Gruiformes</taxon>
        <taxon>Gruidae</taxon>
        <taxon>Grus</taxon>
    </lineage>
</organism>
<evidence type="ECO:0000313" key="2">
    <source>
        <dbReference type="Proteomes" id="UP001623348"/>
    </source>
</evidence>
<comment type="caution">
    <text evidence="1">The sequence shown here is derived from an EMBL/GenBank/DDBJ whole genome shotgun (WGS) entry which is preliminary data.</text>
</comment>
<dbReference type="AlphaFoldDB" id="A0ABC9WHH0"/>